<feature type="transmembrane region" description="Helical" evidence="1">
    <location>
        <begin position="192"/>
        <end position="210"/>
    </location>
</feature>
<organism evidence="2 3">
    <name type="scientific">Choiromyces venosus 120613-1</name>
    <dbReference type="NCBI Taxonomy" id="1336337"/>
    <lineage>
        <taxon>Eukaryota</taxon>
        <taxon>Fungi</taxon>
        <taxon>Dikarya</taxon>
        <taxon>Ascomycota</taxon>
        <taxon>Pezizomycotina</taxon>
        <taxon>Pezizomycetes</taxon>
        <taxon>Pezizales</taxon>
        <taxon>Tuberaceae</taxon>
        <taxon>Choiromyces</taxon>
    </lineage>
</organism>
<evidence type="ECO:0000256" key="1">
    <source>
        <dbReference type="SAM" id="Phobius"/>
    </source>
</evidence>
<name>A0A3N4JG88_9PEZI</name>
<accession>A0A3N4JG88</accession>
<keyword evidence="1" id="KW-0812">Transmembrane</keyword>
<evidence type="ECO:0000313" key="2">
    <source>
        <dbReference type="EMBL" id="RPA95410.1"/>
    </source>
</evidence>
<feature type="transmembrane region" description="Helical" evidence="1">
    <location>
        <begin position="349"/>
        <end position="376"/>
    </location>
</feature>
<dbReference type="EMBL" id="ML120426">
    <property type="protein sequence ID" value="RPA95410.1"/>
    <property type="molecule type" value="Genomic_DNA"/>
</dbReference>
<dbReference type="AlphaFoldDB" id="A0A3N4JG88"/>
<evidence type="ECO:0000313" key="3">
    <source>
        <dbReference type="Proteomes" id="UP000276215"/>
    </source>
</evidence>
<keyword evidence="1" id="KW-1133">Transmembrane helix</keyword>
<dbReference type="Proteomes" id="UP000276215">
    <property type="component" value="Unassembled WGS sequence"/>
</dbReference>
<sequence length="396" mass="43906">MGTHSFFNFTVIQVVMTSNANLTTTLKCENSGGCGYLPDSGFRSTLGLLLATLVPVLAAATQSVYMKPLSRFSKRCLDIVLWVFFPEIGLWKVQMEEAHRSRVLRVLRSEGIKGATRQQLMAIQAGRLYRSNDLTTLVVSADRDNWSQFQWCSEEPELAVRLEVDDIAAYAGLLKGLPTGRRTWEGIGLPDFALVILTLQWVWLITTIAVRLTRGYWVSLVELYSLYCLAAFISERLLTVLNKPAWDQHCVSVRLTPPVVPPHTNACGVRTASELGVVVPVLLFLAFPAYMLVYGYFMGQGAAEREIGQITPPLCFAAGAMYGSAAIWGLIGIIVASKFEGSWLYFLRWIPWGISIGAIIASKLIVFTMGIAQVFLMADPEIYRVPPQTFTLPHIG</sequence>
<feature type="transmembrane region" description="Helical" evidence="1">
    <location>
        <begin position="275"/>
        <end position="297"/>
    </location>
</feature>
<feature type="transmembrane region" description="Helical" evidence="1">
    <location>
        <begin position="317"/>
        <end position="337"/>
    </location>
</feature>
<gene>
    <name evidence="2" type="ORF">L873DRAFT_1792297</name>
</gene>
<reference evidence="2 3" key="1">
    <citation type="journal article" date="2018" name="Nat. Ecol. Evol.">
        <title>Pezizomycetes genomes reveal the molecular basis of ectomycorrhizal truffle lifestyle.</title>
        <authorList>
            <person name="Murat C."/>
            <person name="Payen T."/>
            <person name="Noel B."/>
            <person name="Kuo A."/>
            <person name="Morin E."/>
            <person name="Chen J."/>
            <person name="Kohler A."/>
            <person name="Krizsan K."/>
            <person name="Balestrini R."/>
            <person name="Da Silva C."/>
            <person name="Montanini B."/>
            <person name="Hainaut M."/>
            <person name="Levati E."/>
            <person name="Barry K.W."/>
            <person name="Belfiori B."/>
            <person name="Cichocki N."/>
            <person name="Clum A."/>
            <person name="Dockter R.B."/>
            <person name="Fauchery L."/>
            <person name="Guy J."/>
            <person name="Iotti M."/>
            <person name="Le Tacon F."/>
            <person name="Lindquist E.A."/>
            <person name="Lipzen A."/>
            <person name="Malagnac F."/>
            <person name="Mello A."/>
            <person name="Molinier V."/>
            <person name="Miyauchi S."/>
            <person name="Poulain J."/>
            <person name="Riccioni C."/>
            <person name="Rubini A."/>
            <person name="Sitrit Y."/>
            <person name="Splivallo R."/>
            <person name="Traeger S."/>
            <person name="Wang M."/>
            <person name="Zifcakova L."/>
            <person name="Wipf D."/>
            <person name="Zambonelli A."/>
            <person name="Paolocci F."/>
            <person name="Nowrousian M."/>
            <person name="Ottonello S."/>
            <person name="Baldrian P."/>
            <person name="Spatafora J.W."/>
            <person name="Henrissat B."/>
            <person name="Nagy L.G."/>
            <person name="Aury J.M."/>
            <person name="Wincker P."/>
            <person name="Grigoriev I.V."/>
            <person name="Bonfante P."/>
            <person name="Martin F.M."/>
        </authorList>
    </citation>
    <scope>NUCLEOTIDE SEQUENCE [LARGE SCALE GENOMIC DNA]</scope>
    <source>
        <strain evidence="2 3">120613-1</strain>
    </source>
</reference>
<proteinExistence type="predicted"/>
<keyword evidence="3" id="KW-1185">Reference proteome</keyword>
<keyword evidence="1" id="KW-0472">Membrane</keyword>
<feature type="transmembrane region" description="Helical" evidence="1">
    <location>
        <begin position="216"/>
        <end position="233"/>
    </location>
</feature>
<dbReference type="OrthoDB" id="5351509at2759"/>
<protein>
    <submittedName>
        <fullName evidence="2">Uncharacterized protein</fullName>
    </submittedName>
</protein>